<proteinExistence type="predicted"/>
<dbReference type="EMBL" id="GIFC01008138">
    <property type="protein sequence ID" value="MXU90221.1"/>
    <property type="molecule type" value="Transcribed_RNA"/>
</dbReference>
<protein>
    <submittedName>
        <fullName evidence="1">Uncharacterized protein</fullName>
    </submittedName>
</protein>
<dbReference type="AlphaFoldDB" id="A0A6B0UKX7"/>
<name>A0A6B0UKX7_IXORI</name>
<accession>A0A6B0UKX7</accession>
<organism evidence="1">
    <name type="scientific">Ixodes ricinus</name>
    <name type="common">Common tick</name>
    <name type="synonym">Acarus ricinus</name>
    <dbReference type="NCBI Taxonomy" id="34613"/>
    <lineage>
        <taxon>Eukaryota</taxon>
        <taxon>Metazoa</taxon>
        <taxon>Ecdysozoa</taxon>
        <taxon>Arthropoda</taxon>
        <taxon>Chelicerata</taxon>
        <taxon>Arachnida</taxon>
        <taxon>Acari</taxon>
        <taxon>Parasitiformes</taxon>
        <taxon>Ixodida</taxon>
        <taxon>Ixodoidea</taxon>
        <taxon>Ixodidae</taxon>
        <taxon>Ixodinae</taxon>
        <taxon>Ixodes</taxon>
    </lineage>
</organism>
<sequence length="113" mass="12624">MHELVVVAIATVGCRSVQVRIRQHPALLPDRVVEGLPDRLAGERFAGRAACTAVAAQRLARGLVDGSLEQRCPFIVVHETVSLPRPDRIQRELHLQHAHRTRTILHSSRNFSK</sequence>
<evidence type="ECO:0000313" key="1">
    <source>
        <dbReference type="EMBL" id="MXU90221.1"/>
    </source>
</evidence>
<reference evidence="1" key="1">
    <citation type="submission" date="2019-12" db="EMBL/GenBank/DDBJ databases">
        <title>An insight into the sialome of adult female Ixodes ricinus ticks feeding for 6 days.</title>
        <authorList>
            <person name="Perner J."/>
            <person name="Ribeiro J.M.C."/>
        </authorList>
    </citation>
    <scope>NUCLEOTIDE SEQUENCE</scope>
    <source>
        <strain evidence="1">Semi-engorged</strain>
        <tissue evidence="1">Salivary glands</tissue>
    </source>
</reference>